<organism evidence="3 4">
    <name type="scientific">Glutamicibacter arilaitensis</name>
    <dbReference type="NCBI Taxonomy" id="256701"/>
    <lineage>
        <taxon>Bacteria</taxon>
        <taxon>Bacillati</taxon>
        <taxon>Actinomycetota</taxon>
        <taxon>Actinomycetes</taxon>
        <taxon>Micrococcales</taxon>
        <taxon>Micrococcaceae</taxon>
        <taxon>Glutamicibacter</taxon>
    </lineage>
</organism>
<evidence type="ECO:0000313" key="4">
    <source>
        <dbReference type="Proteomes" id="UP000297638"/>
    </source>
</evidence>
<feature type="signal peptide" evidence="2">
    <location>
        <begin position="1"/>
        <end position="40"/>
    </location>
</feature>
<name>A0A4Y8TZB8_9MICC</name>
<sequence>MTRNPLDFVSSSSYPRIIVTRKVIMKKFLPLMLVAGLALAGCSSSTEPSSGASETPTPAPSSPTAEATTAESPTVDPEASDEYAFATGMTFGKVTRSGEPSKELKAFLEAGSEAQGEDYKDAFQFWTVKIDNREGFEDAFVNSLFGYDEAGKEYTFVRTLDLVEAAQEALPDAPENATAESAEWKQHKELFDLYSAAFESEQYSAKPGAVKEFTVVTGDELPSEFAKMTIDLGGLVGEADVITLEDAESQGYPLDF</sequence>
<dbReference type="EMBL" id="SPDS01000001">
    <property type="protein sequence ID" value="TFH57268.1"/>
    <property type="molecule type" value="Genomic_DNA"/>
</dbReference>
<dbReference type="RefSeq" id="WP_134780205.1">
    <property type="nucleotide sequence ID" value="NZ_SPDS01000001.1"/>
</dbReference>
<keyword evidence="2" id="KW-0732">Signal</keyword>
<gene>
    <name evidence="3" type="ORF">EXY26_09820</name>
</gene>
<reference evidence="3 4" key="1">
    <citation type="submission" date="2019-03" db="EMBL/GenBank/DDBJ databases">
        <title>Glutamicibacter sp. LJH19 genome.</title>
        <authorList>
            <person name="Sinai Borker S."/>
            <person name="Kumar R."/>
        </authorList>
    </citation>
    <scope>NUCLEOTIDE SEQUENCE [LARGE SCALE GENOMIC DNA]</scope>
    <source>
        <strain evidence="3 4">LJH19</strain>
    </source>
</reference>
<evidence type="ECO:0008006" key="5">
    <source>
        <dbReference type="Google" id="ProtNLM"/>
    </source>
</evidence>
<evidence type="ECO:0000313" key="3">
    <source>
        <dbReference type="EMBL" id="TFH57268.1"/>
    </source>
</evidence>
<dbReference type="AlphaFoldDB" id="A0A4Y8TZB8"/>
<protein>
    <recommendedName>
        <fullName evidence="5">Lipoprotein</fullName>
    </recommendedName>
</protein>
<evidence type="ECO:0000256" key="1">
    <source>
        <dbReference type="SAM" id="MobiDB-lite"/>
    </source>
</evidence>
<accession>A0A4Y8TZB8</accession>
<comment type="caution">
    <text evidence="3">The sequence shown here is derived from an EMBL/GenBank/DDBJ whole genome shotgun (WGS) entry which is preliminary data.</text>
</comment>
<dbReference type="CDD" id="cd13120">
    <property type="entry name" value="BF2867_like_N"/>
    <property type="match status" value="1"/>
</dbReference>
<feature type="region of interest" description="Disordered" evidence="1">
    <location>
        <begin position="44"/>
        <end position="78"/>
    </location>
</feature>
<proteinExistence type="predicted"/>
<feature type="compositionally biased region" description="Low complexity" evidence="1">
    <location>
        <begin position="44"/>
        <end position="74"/>
    </location>
</feature>
<feature type="chain" id="PRO_5038398851" description="Lipoprotein" evidence="2">
    <location>
        <begin position="41"/>
        <end position="256"/>
    </location>
</feature>
<dbReference type="Proteomes" id="UP000297638">
    <property type="component" value="Unassembled WGS sequence"/>
</dbReference>
<evidence type="ECO:0000256" key="2">
    <source>
        <dbReference type="SAM" id="SignalP"/>
    </source>
</evidence>